<proteinExistence type="predicted"/>
<comment type="caution">
    <text evidence="1">The sequence shown here is derived from an EMBL/GenBank/DDBJ whole genome shotgun (WGS) entry which is preliminary data.</text>
</comment>
<keyword evidence="2" id="KW-1185">Reference proteome</keyword>
<accession>A0ACC0DFF2</accession>
<dbReference type="Proteomes" id="UP001497680">
    <property type="component" value="Unassembled WGS sequence"/>
</dbReference>
<evidence type="ECO:0000313" key="1">
    <source>
        <dbReference type="EMBL" id="KAI6091576.1"/>
    </source>
</evidence>
<sequence length="353" mass="40012">MSTATATLTGDSLEPGFGKHAVLTKIPSHTPCNSYSAPAKSLKVPEPPAPYFTASWHHDMDSAIKNVDQYFLDRWNFTSEKARKKFVAAGFSRVTCMYFPMALDDRIEFACKLLTVLFLIDDLLEDMSFEDGEAYNASLMPIMRGDKQPDRSVPAESIMWDLWEDMRACDRELADQILEPTFVFMRAQTDRARNNIKGLGAYLLYRERDVGKALLSALMRFSMNLRLTPEELQIVRPIDENCSKHLSIINDIYSFEKELVQSQVGHEEGSVLCTGVKVLADEAGLTIEASKRLLLAMAREWELTHFKLAEEIGRDERVPADRKDAVARYITGLELQMSGNELWSTSTLRYSEV</sequence>
<protein>
    <submittedName>
        <fullName evidence="1">Aristolochene synthase from penicillium Roqueforti</fullName>
    </submittedName>
</protein>
<name>A0ACC0DFF2_9PEZI</name>
<reference evidence="1 2" key="1">
    <citation type="journal article" date="2022" name="New Phytol.">
        <title>Ecological generalism drives hyperdiversity of secondary metabolite gene clusters in xylarialean endophytes.</title>
        <authorList>
            <person name="Franco M.E.E."/>
            <person name="Wisecaver J.H."/>
            <person name="Arnold A.E."/>
            <person name="Ju Y.M."/>
            <person name="Slot J.C."/>
            <person name="Ahrendt S."/>
            <person name="Moore L.P."/>
            <person name="Eastman K.E."/>
            <person name="Scott K."/>
            <person name="Konkel Z."/>
            <person name="Mondo S.J."/>
            <person name="Kuo A."/>
            <person name="Hayes R.D."/>
            <person name="Haridas S."/>
            <person name="Andreopoulos B."/>
            <person name="Riley R."/>
            <person name="LaButti K."/>
            <person name="Pangilinan J."/>
            <person name="Lipzen A."/>
            <person name="Amirebrahimi M."/>
            <person name="Yan J."/>
            <person name="Adam C."/>
            <person name="Keymanesh K."/>
            <person name="Ng V."/>
            <person name="Louie K."/>
            <person name="Northen T."/>
            <person name="Drula E."/>
            <person name="Henrissat B."/>
            <person name="Hsieh H.M."/>
            <person name="Youens-Clark K."/>
            <person name="Lutzoni F."/>
            <person name="Miadlikowska J."/>
            <person name="Eastwood D.C."/>
            <person name="Hamelin R.C."/>
            <person name="Grigoriev I.V."/>
            <person name="U'Ren J.M."/>
        </authorList>
    </citation>
    <scope>NUCLEOTIDE SEQUENCE [LARGE SCALE GENOMIC DNA]</scope>
    <source>
        <strain evidence="1 2">ER1909</strain>
    </source>
</reference>
<organism evidence="1 2">
    <name type="scientific">Hypoxylon rubiginosum</name>
    <dbReference type="NCBI Taxonomy" id="110542"/>
    <lineage>
        <taxon>Eukaryota</taxon>
        <taxon>Fungi</taxon>
        <taxon>Dikarya</taxon>
        <taxon>Ascomycota</taxon>
        <taxon>Pezizomycotina</taxon>
        <taxon>Sordariomycetes</taxon>
        <taxon>Xylariomycetidae</taxon>
        <taxon>Xylariales</taxon>
        <taxon>Hypoxylaceae</taxon>
        <taxon>Hypoxylon</taxon>
    </lineage>
</organism>
<evidence type="ECO:0000313" key="2">
    <source>
        <dbReference type="Proteomes" id="UP001497680"/>
    </source>
</evidence>
<gene>
    <name evidence="1" type="ORF">F4821DRAFT_187921</name>
</gene>
<dbReference type="EMBL" id="MU394286">
    <property type="protein sequence ID" value="KAI6091576.1"/>
    <property type="molecule type" value="Genomic_DNA"/>
</dbReference>